<evidence type="ECO:0000313" key="1">
    <source>
        <dbReference type="EMBL" id="SCV69050.1"/>
    </source>
</evidence>
<keyword evidence="2" id="KW-1185">Reference proteome</keyword>
<dbReference type="EMBL" id="FMSP01000004">
    <property type="protein sequence ID" value="SCV69050.1"/>
    <property type="molecule type" value="Genomic_DNA"/>
</dbReference>
<reference evidence="2" key="1">
    <citation type="submission" date="2016-09" db="EMBL/GenBank/DDBJ databases">
        <authorList>
            <person name="Jeantristanb JTB J.-T."/>
            <person name="Ricardo R."/>
        </authorList>
    </citation>
    <scope>NUCLEOTIDE SEQUENCE [LARGE SCALE GENOMIC DNA]</scope>
</reference>
<evidence type="ECO:0000313" key="2">
    <source>
        <dbReference type="Proteomes" id="UP000198372"/>
    </source>
</evidence>
<dbReference type="AlphaFoldDB" id="A0A238F556"/>
<sequence>MIVLQYKKPRRARAALRPLKPKVSIRDHPGPQNAVCAYCKARHWECERNKNTHHFSTCCSQGKVQLPPPPQPTPEYRQLLEGSDRKAVSFREHARSYNNALSFTSLSAHFDQTRLQTPGPPVFRVFGRLYHRLGALIPSVTRRPAFAQIWLIDPAEATDARLAAQLGSDGTEGPKQRSILSARSHVAYRQSLRERGRVGQSSGGMGHGYFAVFSVFSGQCSENNDVFVFSVSSSRFFNVQSFRFRLPVIF</sequence>
<dbReference type="PANTHER" id="PTHR45786">
    <property type="entry name" value="DNA BINDING PROTEIN-LIKE"/>
    <property type="match status" value="1"/>
</dbReference>
<protein>
    <submittedName>
        <fullName evidence="1">BQ2448_2070 protein</fullName>
    </submittedName>
</protein>
<gene>
    <name evidence="1" type="ORF">BQ2448_2070</name>
</gene>
<name>A0A238F556_9BASI</name>
<proteinExistence type="predicted"/>
<dbReference type="Proteomes" id="UP000198372">
    <property type="component" value="Unassembled WGS sequence"/>
</dbReference>
<organism evidence="1 2">
    <name type="scientific">Microbotryum intermedium</name>
    <dbReference type="NCBI Taxonomy" id="269621"/>
    <lineage>
        <taxon>Eukaryota</taxon>
        <taxon>Fungi</taxon>
        <taxon>Dikarya</taxon>
        <taxon>Basidiomycota</taxon>
        <taxon>Pucciniomycotina</taxon>
        <taxon>Microbotryomycetes</taxon>
        <taxon>Microbotryales</taxon>
        <taxon>Microbotryaceae</taxon>
        <taxon>Microbotryum</taxon>
    </lineage>
</organism>
<dbReference type="STRING" id="269621.A0A238F556"/>
<dbReference type="OrthoDB" id="2279134at2759"/>
<dbReference type="PANTHER" id="PTHR45786:SF74">
    <property type="entry name" value="ATP-DEPENDENT DNA HELICASE"/>
    <property type="match status" value="1"/>
</dbReference>
<accession>A0A238F556</accession>